<keyword evidence="1" id="KW-0732">Signal</keyword>
<dbReference type="RefSeq" id="WP_290283121.1">
    <property type="nucleotide sequence ID" value="NZ_JAUFQI010000001.1"/>
</dbReference>
<evidence type="ECO:0000313" key="3">
    <source>
        <dbReference type="Proteomes" id="UP001595710"/>
    </source>
</evidence>
<protein>
    <submittedName>
        <fullName evidence="2">Uncharacterized protein</fullName>
    </submittedName>
</protein>
<accession>A0ABV7WRS6</accession>
<name>A0ABV7WRS6_9GAMM</name>
<feature type="chain" id="PRO_5046988635" evidence="1">
    <location>
        <begin position="21"/>
        <end position="461"/>
    </location>
</feature>
<comment type="caution">
    <text evidence="2">The sequence shown here is derived from an EMBL/GenBank/DDBJ whole genome shotgun (WGS) entry which is preliminary data.</text>
</comment>
<feature type="signal peptide" evidence="1">
    <location>
        <begin position="1"/>
        <end position="20"/>
    </location>
</feature>
<proteinExistence type="predicted"/>
<evidence type="ECO:0000256" key="1">
    <source>
        <dbReference type="SAM" id="SignalP"/>
    </source>
</evidence>
<gene>
    <name evidence="2" type="ORF">ACFOND_09600</name>
</gene>
<organism evidence="2 3">
    <name type="scientific">Reinekea marina</name>
    <dbReference type="NCBI Taxonomy" id="1310421"/>
    <lineage>
        <taxon>Bacteria</taxon>
        <taxon>Pseudomonadati</taxon>
        <taxon>Pseudomonadota</taxon>
        <taxon>Gammaproteobacteria</taxon>
        <taxon>Oceanospirillales</taxon>
        <taxon>Saccharospirillaceae</taxon>
        <taxon>Reinekea</taxon>
    </lineage>
</organism>
<sequence>MKKNLLVTAIAIASIGSASASSFLAGDPVESVADKDTAYDNPAFILNTKNQVTFSDWGNVGYVFNAFNQKLAVHGGRGGNAIDVFWGGNLGFGGLGIASGYEIDNESELLVTSFTGQTNFTYLEEDGKTDLVVGNDTASLEVKANERAIKSSEAQIAAGFVLNDLPIDGTISLSLPSASTVDSLSVVDVLTTDGNTTATYRETRTTVSTTSSERTGGLVASAAGRYKFNSTTYVTGGIAINNNETTGFTRSVVTQFDENLAAPATDTNETTTTDSGSILDAKETIFSVGLDHRKNVGPAAIKIQPNLDYTTSSSSTSVTVSDNKFVDALDSANNTTGPTGVTSITASESTDIDANVRVSAEFAASQKWTWRAGANIDVLTYSSTKSTFTKNKVNNAGTGYEEDYVQVTEDDSSLEILDSGYAIDLGFSFKPSESAVLDINLESNNNALQNWTANFGFTFFY</sequence>
<keyword evidence="3" id="KW-1185">Reference proteome</keyword>
<dbReference type="Proteomes" id="UP001595710">
    <property type="component" value="Unassembled WGS sequence"/>
</dbReference>
<evidence type="ECO:0000313" key="2">
    <source>
        <dbReference type="EMBL" id="MFC3701892.1"/>
    </source>
</evidence>
<dbReference type="EMBL" id="JBHRYN010000011">
    <property type="protein sequence ID" value="MFC3701892.1"/>
    <property type="molecule type" value="Genomic_DNA"/>
</dbReference>
<reference evidence="3" key="1">
    <citation type="journal article" date="2019" name="Int. J. Syst. Evol. Microbiol.">
        <title>The Global Catalogue of Microorganisms (GCM) 10K type strain sequencing project: providing services to taxonomists for standard genome sequencing and annotation.</title>
        <authorList>
            <consortium name="The Broad Institute Genomics Platform"/>
            <consortium name="The Broad Institute Genome Sequencing Center for Infectious Disease"/>
            <person name="Wu L."/>
            <person name="Ma J."/>
        </authorList>
    </citation>
    <scope>NUCLEOTIDE SEQUENCE [LARGE SCALE GENOMIC DNA]</scope>
    <source>
        <strain evidence="3">CECT 8288</strain>
    </source>
</reference>